<dbReference type="SMART" id="SM00451">
    <property type="entry name" value="ZnF_U1"/>
    <property type="match status" value="1"/>
</dbReference>
<dbReference type="SUPFAM" id="SSF57667">
    <property type="entry name" value="beta-beta-alpha zinc fingers"/>
    <property type="match status" value="1"/>
</dbReference>
<dbReference type="InterPro" id="IPR003604">
    <property type="entry name" value="Matrin/U1-like-C_Znf_C2H2"/>
</dbReference>
<gene>
    <name evidence="2" type="ORF">TSOC_013951</name>
</gene>
<protein>
    <recommendedName>
        <fullName evidence="1">C2H2-type domain-containing protein</fullName>
    </recommendedName>
</protein>
<dbReference type="PROSITE" id="PS00028">
    <property type="entry name" value="ZINC_FINGER_C2H2_1"/>
    <property type="match status" value="1"/>
</dbReference>
<dbReference type="Pfam" id="PF12874">
    <property type="entry name" value="zf-met"/>
    <property type="match status" value="1"/>
</dbReference>
<evidence type="ECO:0000259" key="1">
    <source>
        <dbReference type="PROSITE" id="PS00028"/>
    </source>
</evidence>
<organism evidence="2 3">
    <name type="scientific">Tetrabaena socialis</name>
    <dbReference type="NCBI Taxonomy" id="47790"/>
    <lineage>
        <taxon>Eukaryota</taxon>
        <taxon>Viridiplantae</taxon>
        <taxon>Chlorophyta</taxon>
        <taxon>core chlorophytes</taxon>
        <taxon>Chlorophyceae</taxon>
        <taxon>CS clade</taxon>
        <taxon>Chlamydomonadales</taxon>
        <taxon>Tetrabaenaceae</taxon>
        <taxon>Tetrabaena</taxon>
    </lineage>
</organism>
<sequence>AQQRPAEVFRCELCQAKFSSQSQHAQHVAGPVHRKAVDKQAEQALAAQRRAV</sequence>
<dbReference type="Gene3D" id="3.30.160.60">
    <property type="entry name" value="Classic Zinc Finger"/>
    <property type="match status" value="1"/>
</dbReference>
<dbReference type="InterPro" id="IPR036236">
    <property type="entry name" value="Znf_C2H2_sf"/>
</dbReference>
<evidence type="ECO:0000313" key="2">
    <source>
        <dbReference type="EMBL" id="PNH00236.1"/>
    </source>
</evidence>
<dbReference type="AlphaFoldDB" id="A0A2J7ZIZ8"/>
<evidence type="ECO:0000313" key="3">
    <source>
        <dbReference type="Proteomes" id="UP000236333"/>
    </source>
</evidence>
<dbReference type="GO" id="GO:0003676">
    <property type="term" value="F:nucleic acid binding"/>
    <property type="evidence" value="ECO:0007669"/>
    <property type="project" value="InterPro"/>
</dbReference>
<accession>A0A2J7ZIZ8</accession>
<dbReference type="EMBL" id="PGGS01001580">
    <property type="protein sequence ID" value="PNH00236.1"/>
    <property type="molecule type" value="Genomic_DNA"/>
</dbReference>
<comment type="caution">
    <text evidence="2">The sequence shown here is derived from an EMBL/GenBank/DDBJ whole genome shotgun (WGS) entry which is preliminary data.</text>
</comment>
<dbReference type="GO" id="GO:0008270">
    <property type="term" value="F:zinc ion binding"/>
    <property type="evidence" value="ECO:0007669"/>
    <property type="project" value="InterPro"/>
</dbReference>
<reference evidence="2 3" key="1">
    <citation type="journal article" date="2017" name="Mol. Biol. Evol.">
        <title>The 4-celled Tetrabaena socialis nuclear genome reveals the essential components for genetic control of cell number at the origin of multicellularity in the volvocine lineage.</title>
        <authorList>
            <person name="Featherston J."/>
            <person name="Arakaki Y."/>
            <person name="Hanschen E.R."/>
            <person name="Ferris P.J."/>
            <person name="Michod R.E."/>
            <person name="Olson B.J.S.C."/>
            <person name="Nozaki H."/>
            <person name="Durand P.M."/>
        </authorList>
    </citation>
    <scope>NUCLEOTIDE SEQUENCE [LARGE SCALE GENOMIC DNA]</scope>
    <source>
        <strain evidence="2 3">NIES-571</strain>
    </source>
</reference>
<keyword evidence="3" id="KW-1185">Reference proteome</keyword>
<dbReference type="InterPro" id="IPR013087">
    <property type="entry name" value="Znf_C2H2_type"/>
</dbReference>
<dbReference type="Proteomes" id="UP000236333">
    <property type="component" value="Unassembled WGS sequence"/>
</dbReference>
<dbReference type="OrthoDB" id="546647at2759"/>
<proteinExistence type="predicted"/>
<feature type="non-terminal residue" evidence="2">
    <location>
        <position position="1"/>
    </location>
</feature>
<name>A0A2J7ZIZ8_9CHLO</name>
<feature type="domain" description="C2H2-type" evidence="1">
    <location>
        <begin position="11"/>
        <end position="33"/>
    </location>
</feature>